<sequence>MRVLAFARYGPQAASTRQRLLQYIPHLSGAGIEVDYHWLLPDDYVQSLVRGEPYPRWRIAGHYARRMRQLFRPDYYDVMWVYSDLFPYFPAFLERFFSSRQRPIVYDLDDAFFHQYDDSASPLVRGFLGGKFASLLDRASACCCGNGYLREYAARYCSNSVVIPTVVDTAVYKPLVQKPGKGPVVIGWIGSPTTWPNVRPLLPLLQHLCAEQDVCVRVVGAGPAAERDRFPGLELVEWNEATEVAEVQRMDIGIMPLFDGPFERGKSGYKLIQYMACGLPVVASPVGVNREIVIESENGFLATDEPEWRDALTRLISDPAMRFRLGSVGRSIAEAKFSVASQAPRLVEILKLAAMGDLAPSAHATAASAQGIR</sequence>
<dbReference type="Proteomes" id="UP001139410">
    <property type="component" value="Unassembled WGS sequence"/>
</dbReference>
<dbReference type="RefSeq" id="WP_235066795.1">
    <property type="nucleotide sequence ID" value="NZ_JAKFGM010000001.1"/>
</dbReference>
<evidence type="ECO:0000313" key="1">
    <source>
        <dbReference type="EMBL" id="MCF2514326.1"/>
    </source>
</evidence>
<reference evidence="1" key="1">
    <citation type="submission" date="2022-01" db="EMBL/GenBank/DDBJ databases">
        <authorList>
            <person name="Jo J.-H."/>
            <person name="Im W.-T."/>
        </authorList>
    </citation>
    <scope>NUCLEOTIDE SEQUENCE</scope>
    <source>
        <strain evidence="1">G124</strain>
    </source>
</reference>
<dbReference type="CDD" id="cd03801">
    <property type="entry name" value="GT4_PimA-like"/>
    <property type="match status" value="1"/>
</dbReference>
<organism evidence="1 2">
    <name type="scientific">Sphingomonas cremea</name>
    <dbReference type="NCBI Taxonomy" id="2904799"/>
    <lineage>
        <taxon>Bacteria</taxon>
        <taxon>Pseudomonadati</taxon>
        <taxon>Pseudomonadota</taxon>
        <taxon>Alphaproteobacteria</taxon>
        <taxon>Sphingomonadales</taxon>
        <taxon>Sphingomonadaceae</taxon>
        <taxon>Sphingomonas</taxon>
    </lineage>
</organism>
<proteinExistence type="predicted"/>
<name>A0A9X1QKE3_9SPHN</name>
<dbReference type="EMBL" id="JAKFGM010000001">
    <property type="protein sequence ID" value="MCF2514326.1"/>
    <property type="molecule type" value="Genomic_DNA"/>
</dbReference>
<dbReference type="AlphaFoldDB" id="A0A9X1QKE3"/>
<gene>
    <name evidence="1" type="ORF">LVY65_04500</name>
</gene>
<evidence type="ECO:0000313" key="2">
    <source>
        <dbReference type="Proteomes" id="UP001139410"/>
    </source>
</evidence>
<keyword evidence="2" id="KW-1185">Reference proteome</keyword>
<comment type="caution">
    <text evidence="1">The sequence shown here is derived from an EMBL/GenBank/DDBJ whole genome shotgun (WGS) entry which is preliminary data.</text>
</comment>
<dbReference type="Pfam" id="PF13692">
    <property type="entry name" value="Glyco_trans_1_4"/>
    <property type="match status" value="1"/>
</dbReference>
<dbReference type="SUPFAM" id="SSF53756">
    <property type="entry name" value="UDP-Glycosyltransferase/glycogen phosphorylase"/>
    <property type="match status" value="1"/>
</dbReference>
<dbReference type="PANTHER" id="PTHR12526">
    <property type="entry name" value="GLYCOSYLTRANSFERASE"/>
    <property type="match status" value="1"/>
</dbReference>
<accession>A0A9X1QKE3</accession>
<protein>
    <submittedName>
        <fullName evidence="1">Glycosyltransferase family 4 protein</fullName>
    </submittedName>
</protein>
<dbReference type="Gene3D" id="3.40.50.2000">
    <property type="entry name" value="Glycogen Phosphorylase B"/>
    <property type="match status" value="2"/>
</dbReference>